<dbReference type="Pfam" id="PF20431">
    <property type="entry name" value="E_motif"/>
    <property type="match status" value="1"/>
</dbReference>
<evidence type="ECO:0000256" key="2">
    <source>
        <dbReference type="ARBA" id="ARBA00022946"/>
    </source>
</evidence>
<dbReference type="Pfam" id="PF01535">
    <property type="entry name" value="PPR"/>
    <property type="match status" value="5"/>
</dbReference>
<dbReference type="NCBIfam" id="TIGR00756">
    <property type="entry name" value="PPR"/>
    <property type="match status" value="7"/>
</dbReference>
<dbReference type="InterPro" id="IPR011990">
    <property type="entry name" value="TPR-like_helical_dom_sf"/>
</dbReference>
<feature type="repeat" description="PPR" evidence="3">
    <location>
        <begin position="405"/>
        <end position="439"/>
    </location>
</feature>
<feature type="repeat" description="PPR" evidence="3">
    <location>
        <begin position="210"/>
        <end position="244"/>
    </location>
</feature>
<feature type="repeat" description="PPR" evidence="3">
    <location>
        <begin position="179"/>
        <end position="209"/>
    </location>
</feature>
<evidence type="ECO:0000256" key="1">
    <source>
        <dbReference type="ARBA" id="ARBA00022737"/>
    </source>
</evidence>
<dbReference type="EMBL" id="JAMRDG010000001">
    <property type="protein sequence ID" value="KAJ3709222.1"/>
    <property type="molecule type" value="Genomic_DNA"/>
</dbReference>
<comment type="caution">
    <text evidence="4">The sequence shown here is derived from an EMBL/GenBank/DDBJ whole genome shotgun (WGS) entry which is preliminary data.</text>
</comment>
<dbReference type="Gene3D" id="1.25.40.10">
    <property type="entry name" value="Tetratricopeptide repeat domain"/>
    <property type="match status" value="5"/>
</dbReference>
<feature type="repeat" description="PPR" evidence="3">
    <location>
        <begin position="506"/>
        <end position="540"/>
    </location>
</feature>
<dbReference type="GO" id="GO:0005739">
    <property type="term" value="C:mitochondrion"/>
    <property type="evidence" value="ECO:0007669"/>
    <property type="project" value="TreeGrafter"/>
</dbReference>
<proteinExistence type="predicted"/>
<keyword evidence="5" id="KW-1185">Reference proteome</keyword>
<evidence type="ECO:0000313" key="5">
    <source>
        <dbReference type="Proteomes" id="UP001210211"/>
    </source>
</evidence>
<dbReference type="FunFam" id="1.25.40.10:FF:000344">
    <property type="entry name" value="Pentatricopeptide repeat-containing protein"/>
    <property type="match status" value="1"/>
</dbReference>
<evidence type="ECO:0000256" key="3">
    <source>
        <dbReference type="PROSITE-ProRule" id="PRU00708"/>
    </source>
</evidence>
<dbReference type="PROSITE" id="PS51375">
    <property type="entry name" value="PPR"/>
    <property type="match status" value="7"/>
</dbReference>
<feature type="repeat" description="PPR" evidence="3">
    <location>
        <begin position="577"/>
        <end position="607"/>
    </location>
</feature>
<name>A0AAD6A3V5_9POAL</name>
<feature type="repeat" description="PPR" evidence="3">
    <location>
        <begin position="109"/>
        <end position="143"/>
    </location>
</feature>
<dbReference type="InterPro" id="IPR046848">
    <property type="entry name" value="E_motif"/>
</dbReference>
<dbReference type="AlphaFoldDB" id="A0AAD6A3V5"/>
<dbReference type="PANTHER" id="PTHR24015:SF1700">
    <property type="entry name" value="OS03G0844000 PROTEIN"/>
    <property type="match status" value="1"/>
</dbReference>
<sequence>MITSSQPLHTSLNPFHLEKLKSSCHLRPTLTSFHQTPSARSICTPPYKQTLRTLIESDQCRDALELHGEMRSLGQEPGVVLESMLLDLLMKSDQIEDAFQLFDQMPERNVVTWTSIISGLVRIGSYEAGLSLFCEMLHSGIVPNNFSLNVVIKACTGMASVEVGEQLHSLMVRLGLLEDTWSSNILIDFYSRCGFMSSAVEVFDKMSERDLVSYTSLLSGYCCNGFFKSATQVFHQMIQNGILPNEHTITSILSACGPHLGKQLHCFMIKNGIYDSVYSATALIDFYSRYHEPDMARKVFQNLRERTIVTWCSIISSYIRDDRFEDALKMLSAMIVESIEPNEFVLSAALGACKSVNVGKQLHGLVIKYNLVSDICVTNALISMYSRVGRVEDLEAIFVRVKNPDLVTWSAVVSGYFQNGFEDRSIMALCYMHYKGYTPNDYALSSGLSSCAGLALLDQGRQFHGLALKLGFDLGLCGGNALINMYSKCGCVTAAEVAFDAMLAHDTTSWNSLIYGYAHHGHAQKALKAFNEMEFCGIVPDDSTFLGILFACNHGGLVDEAQQCFTLMKSRYGLVPSSSHYACMVDMLGRNGRLEEALHLVLEMPHEPDIVIWKTLLGSCRLHGNLDIGKVASDNIKELSKNDAASYVLMSNLYAMHGDWDEAGRERRNMDDMGLKKRAGWSSIEIKNKVHCFFAGERMHREIESVYGVLGELFEIMKDETNVSLYLENIIND</sequence>
<dbReference type="InterPro" id="IPR002885">
    <property type="entry name" value="PPR_rpt"/>
</dbReference>
<keyword evidence="2" id="KW-0809">Transit peptide</keyword>
<dbReference type="FunFam" id="1.25.40.10:FF:000285">
    <property type="entry name" value="Pentatricopeptide repeat-containing protein, chloroplastic"/>
    <property type="match status" value="1"/>
</dbReference>
<dbReference type="InterPro" id="IPR046960">
    <property type="entry name" value="PPR_At4g14850-like_plant"/>
</dbReference>
<dbReference type="GO" id="GO:0009451">
    <property type="term" value="P:RNA modification"/>
    <property type="evidence" value="ECO:0007669"/>
    <property type="project" value="InterPro"/>
</dbReference>
<dbReference type="Proteomes" id="UP001210211">
    <property type="component" value="Unassembled WGS sequence"/>
</dbReference>
<reference evidence="4 5" key="1">
    <citation type="journal article" date="2022" name="Cell">
        <title>Repeat-based holocentromeres influence genome architecture and karyotype evolution.</title>
        <authorList>
            <person name="Hofstatter P.G."/>
            <person name="Thangavel G."/>
            <person name="Lux T."/>
            <person name="Neumann P."/>
            <person name="Vondrak T."/>
            <person name="Novak P."/>
            <person name="Zhang M."/>
            <person name="Costa L."/>
            <person name="Castellani M."/>
            <person name="Scott A."/>
            <person name="Toegelov H."/>
            <person name="Fuchs J."/>
            <person name="Mata-Sucre Y."/>
            <person name="Dias Y."/>
            <person name="Vanzela A.L.L."/>
            <person name="Huettel B."/>
            <person name="Almeida C.C.S."/>
            <person name="Simkova H."/>
            <person name="Souza G."/>
            <person name="Pedrosa-Harand A."/>
            <person name="Macas J."/>
            <person name="Mayer K.F.X."/>
            <person name="Houben A."/>
            <person name="Marques A."/>
        </authorList>
    </citation>
    <scope>NUCLEOTIDE SEQUENCE [LARGE SCALE GENOMIC DNA]</scope>
    <source>
        <strain evidence="4">RhyTen1mFocal</strain>
    </source>
</reference>
<evidence type="ECO:0008006" key="6">
    <source>
        <dbReference type="Google" id="ProtNLM"/>
    </source>
</evidence>
<dbReference type="Pfam" id="PF13041">
    <property type="entry name" value="PPR_2"/>
    <property type="match status" value="3"/>
</dbReference>
<accession>A0AAD6A3V5</accession>
<keyword evidence="1" id="KW-0677">Repeat</keyword>
<gene>
    <name evidence="4" type="ORF">LUZ61_012927</name>
</gene>
<protein>
    <recommendedName>
        <fullName evidence="6">Pentatricopeptide repeat-containing protein</fullName>
    </recommendedName>
</protein>
<dbReference type="PANTHER" id="PTHR24015">
    <property type="entry name" value="OS07G0578800 PROTEIN-RELATED"/>
    <property type="match status" value="1"/>
</dbReference>
<dbReference type="GO" id="GO:0003723">
    <property type="term" value="F:RNA binding"/>
    <property type="evidence" value="ECO:0007669"/>
    <property type="project" value="InterPro"/>
</dbReference>
<organism evidence="4 5">
    <name type="scientific">Rhynchospora tenuis</name>
    <dbReference type="NCBI Taxonomy" id="198213"/>
    <lineage>
        <taxon>Eukaryota</taxon>
        <taxon>Viridiplantae</taxon>
        <taxon>Streptophyta</taxon>
        <taxon>Embryophyta</taxon>
        <taxon>Tracheophyta</taxon>
        <taxon>Spermatophyta</taxon>
        <taxon>Magnoliopsida</taxon>
        <taxon>Liliopsida</taxon>
        <taxon>Poales</taxon>
        <taxon>Cyperaceae</taxon>
        <taxon>Cyperoideae</taxon>
        <taxon>Rhynchosporeae</taxon>
        <taxon>Rhynchospora</taxon>
    </lineage>
</organism>
<evidence type="ECO:0000313" key="4">
    <source>
        <dbReference type="EMBL" id="KAJ3709222.1"/>
    </source>
</evidence>
<feature type="repeat" description="PPR" evidence="3">
    <location>
        <begin position="307"/>
        <end position="341"/>
    </location>
</feature>
<dbReference type="FunFam" id="1.25.40.10:FF:000090">
    <property type="entry name" value="Pentatricopeptide repeat-containing protein, chloroplastic"/>
    <property type="match status" value="1"/>
</dbReference>